<protein>
    <submittedName>
        <fullName evidence="1">Uncharacterized protein</fullName>
    </submittedName>
</protein>
<dbReference type="GO" id="GO:0000964">
    <property type="term" value="P:mitochondrial RNA 5'-end processing"/>
    <property type="evidence" value="ECO:0007669"/>
    <property type="project" value="TreeGrafter"/>
</dbReference>
<dbReference type="PANTHER" id="PTHR31014">
    <property type="entry name" value="MITOCHONDRIAL TRANSLATION SYSTEM COMPONENT PET127-RELATED"/>
    <property type="match status" value="1"/>
</dbReference>
<dbReference type="Pfam" id="PF08634">
    <property type="entry name" value="Pet127"/>
    <property type="match status" value="1"/>
</dbReference>
<evidence type="ECO:0000313" key="1">
    <source>
        <dbReference type="EMBL" id="KAJ3219463.1"/>
    </source>
</evidence>
<accession>A0AAD5XVG6</accession>
<dbReference type="Proteomes" id="UP001211065">
    <property type="component" value="Unassembled WGS sequence"/>
</dbReference>
<keyword evidence="2" id="KW-1185">Reference proteome</keyword>
<sequence>MRKCSFVNHEPLENLIKNENLRGEIFSLTNSDFTKRIIKKADISKIPSLKHDLQRFVNSEEKFYSLKESKFNIEITQPRNFYYNRLSPYKKPHQDKILQTEAKNADVKYFSSTSSITNLLVKMYSLINPRKNVFYISKSAEFSDEPQRFTNIIRKPTSSIVHWKSSTLKGIDIERAAGIGVEPPTILLKMGRSLEKMLVLESDDYNYFVKDKSLPQKEGMFMDDGNYNYTKMCDFLFRSQIDCKIASCNLKKNMIFDIKSRAVFPIRMDVQNYEKYLEYKFNNVHGIFYSWEREYFDMLRSVFIKWNFQGKLGLMDGMFVIYHTTKDALGFQYISLDTINKHLCGSVEFGDYLFKSAVQLLNKVMNYLVKRYPEKNLRLTLDLSEVQQLTILVENIPITESFVHGETKNTVNEISVFKVFARLKHNSSGLSLTQDMIEFLQQNYNLEKSLTVDYSIIEVTDRSKENIANIWSSTRRMCSNLTTGNVIGKDLSKILRQFSNRTSYTPSTENCSDQSLKSVFPHGFTQEHFEDNSQNSKIMSNVILSVKNSIADKKASVVKKKEISLQPQLSLQSKFSNNPLILRKPGEVAIDSSLFRTSTSSSQKSVVNNIWDLSEDLTKRENAKNFKVLRNEDKQLRDVNYIMKILRKDGILIQKTPLEKTLEKKN</sequence>
<reference evidence="1" key="1">
    <citation type="submission" date="2020-05" db="EMBL/GenBank/DDBJ databases">
        <title>Phylogenomic resolution of chytrid fungi.</title>
        <authorList>
            <person name="Stajich J.E."/>
            <person name="Amses K."/>
            <person name="Simmons R."/>
            <person name="Seto K."/>
            <person name="Myers J."/>
            <person name="Bonds A."/>
            <person name="Quandt C.A."/>
            <person name="Barry K."/>
            <person name="Liu P."/>
            <person name="Grigoriev I."/>
            <person name="Longcore J.E."/>
            <person name="James T.Y."/>
        </authorList>
    </citation>
    <scope>NUCLEOTIDE SEQUENCE</scope>
    <source>
        <strain evidence="1">JEL0476</strain>
    </source>
</reference>
<dbReference type="InterPro" id="IPR013943">
    <property type="entry name" value="Pet127"/>
</dbReference>
<dbReference type="AlphaFoldDB" id="A0AAD5XVG6"/>
<proteinExistence type="predicted"/>
<dbReference type="EMBL" id="JADGJW010000338">
    <property type="protein sequence ID" value="KAJ3219463.1"/>
    <property type="molecule type" value="Genomic_DNA"/>
</dbReference>
<name>A0AAD5XVG6_9FUNG</name>
<comment type="caution">
    <text evidence="1">The sequence shown here is derived from an EMBL/GenBank/DDBJ whole genome shotgun (WGS) entry which is preliminary data.</text>
</comment>
<evidence type="ECO:0000313" key="2">
    <source>
        <dbReference type="Proteomes" id="UP001211065"/>
    </source>
</evidence>
<dbReference type="GO" id="GO:0005740">
    <property type="term" value="C:mitochondrial envelope"/>
    <property type="evidence" value="ECO:0007669"/>
    <property type="project" value="TreeGrafter"/>
</dbReference>
<organism evidence="1 2">
    <name type="scientific">Clydaea vesicula</name>
    <dbReference type="NCBI Taxonomy" id="447962"/>
    <lineage>
        <taxon>Eukaryota</taxon>
        <taxon>Fungi</taxon>
        <taxon>Fungi incertae sedis</taxon>
        <taxon>Chytridiomycota</taxon>
        <taxon>Chytridiomycota incertae sedis</taxon>
        <taxon>Chytridiomycetes</taxon>
        <taxon>Lobulomycetales</taxon>
        <taxon>Lobulomycetaceae</taxon>
        <taxon>Clydaea</taxon>
    </lineage>
</organism>
<gene>
    <name evidence="1" type="ORF">HK099_004682</name>
</gene>
<dbReference type="PANTHER" id="PTHR31014:SF0">
    <property type="entry name" value="MITOCHONDRIAL TRANSLATION SYSTEM COMPONENT PET127-RELATED"/>
    <property type="match status" value="1"/>
</dbReference>